<evidence type="ECO:0008006" key="4">
    <source>
        <dbReference type="Google" id="ProtNLM"/>
    </source>
</evidence>
<gene>
    <name evidence="2" type="ORF">DOQ08_01529</name>
</gene>
<feature type="signal peptide" evidence="1">
    <location>
        <begin position="1"/>
        <end position="33"/>
    </location>
</feature>
<evidence type="ECO:0000256" key="1">
    <source>
        <dbReference type="SAM" id="SignalP"/>
    </source>
</evidence>
<feature type="chain" id="PRO_5018034480" description="Lysozyme inhibitor LprI N-terminal domain-containing protein" evidence="1">
    <location>
        <begin position="34"/>
        <end position="372"/>
    </location>
</feature>
<dbReference type="Proteomes" id="UP000265903">
    <property type="component" value="Unassembled WGS sequence"/>
</dbReference>
<evidence type="ECO:0000313" key="2">
    <source>
        <dbReference type="EMBL" id="RMJ04209.1"/>
    </source>
</evidence>
<sequence length="372" mass="40553">MTMYGVYLGRFLKIKRVLFMALGYCLSFSVVHAAVIPPTAGPHTVSFSADQITVKDDTTGYSAVVQVESRLTLGVLVGEPVYTCVAAWKLLSVAAGDDGFDAGLTGAAEGSFGAGKLPPSVLRDITLSDVDIAYPLAPGLPINSSSLFVCDAGIMRAAGSDKPSFNFPSSPLWRELFWNDLTNRHEHPDTAKKLYADMLAAYETRAIQNSNAFSWSGSHANKWGSSVRSASINLWAVKSWLHTVLQEQAETARRKAEAVAKESEVLVDQRGAVNNDSFDTFMTAVYKKEEAKQALANLEHRKIKVPDSARVSREQMMVDFRNSSCADRASLAALNRDWDAGSRMQQTLVGCATPRSAPVYNQGTLKLTPRKY</sequence>
<keyword evidence="1" id="KW-0732">Signal</keyword>
<dbReference type="EMBL" id="QMDL01000002">
    <property type="protein sequence ID" value="RMJ04209.1"/>
    <property type="molecule type" value="Genomic_DNA"/>
</dbReference>
<protein>
    <recommendedName>
        <fullName evidence="4">Lysozyme inhibitor LprI N-terminal domain-containing protein</fullName>
    </recommendedName>
</protein>
<accession>A0A3M2RGC8</accession>
<keyword evidence="3" id="KW-1185">Reference proteome</keyword>
<comment type="caution">
    <text evidence="2">The sequence shown here is derived from an EMBL/GenBank/DDBJ whole genome shotgun (WGS) entry which is preliminary data.</text>
</comment>
<dbReference type="AlphaFoldDB" id="A0A3M2RGC8"/>
<dbReference type="OrthoDB" id="5728104at2"/>
<organism evidence="2 3">
    <name type="scientific">Marinobacter litoralis</name>
    <dbReference type="NCBI Taxonomy" id="187981"/>
    <lineage>
        <taxon>Bacteria</taxon>
        <taxon>Pseudomonadati</taxon>
        <taxon>Pseudomonadota</taxon>
        <taxon>Gammaproteobacteria</taxon>
        <taxon>Pseudomonadales</taxon>
        <taxon>Marinobacteraceae</taxon>
        <taxon>Marinobacter</taxon>
    </lineage>
</organism>
<name>A0A3M2RGC8_9GAMM</name>
<reference evidence="2 3" key="1">
    <citation type="submission" date="2018-08" db="EMBL/GenBank/DDBJ databases">
        <title>Whole Genome Sequence of the Moderate Halophilic Marine Bacterium Marinobacter litoralis Sw-45.</title>
        <authorList>
            <person name="Musa H."/>
        </authorList>
    </citation>
    <scope>NUCLEOTIDE SEQUENCE [LARGE SCALE GENOMIC DNA]</scope>
    <source>
        <strain evidence="2 3">Sw-45</strain>
    </source>
</reference>
<proteinExistence type="predicted"/>
<dbReference type="RefSeq" id="WP_114334305.1">
    <property type="nucleotide sequence ID" value="NZ_QMDL01000002.1"/>
</dbReference>
<evidence type="ECO:0000313" key="3">
    <source>
        <dbReference type="Proteomes" id="UP000265903"/>
    </source>
</evidence>